<dbReference type="RefSeq" id="XP_045964896.1">
    <property type="nucleotide sequence ID" value="XM_046106034.1"/>
</dbReference>
<dbReference type="EMBL" id="JAGPXC010000001">
    <property type="protein sequence ID" value="KAH6660765.1"/>
    <property type="molecule type" value="Genomic_DNA"/>
</dbReference>
<comment type="caution">
    <text evidence="2">The sequence shown here is derived from an EMBL/GenBank/DDBJ whole genome shotgun (WGS) entry which is preliminary data.</text>
</comment>
<accession>A0A9P8UZ47</accession>
<protein>
    <recommendedName>
        <fullName evidence="1">DUF7730 domain-containing protein</fullName>
    </recommendedName>
</protein>
<sequence length="357" mass="41693">MTVCVKSLGESNLDTWSNPGKGWVSQVSVASVEEPVSLAPNTRQHVQDQRSFLRNIPPEIRNVIYEYLWSSRGREYHIYHKNGQLLHAPCVMYPRDNDMNSIQREMDRVYESPAVDMFKESSLQMWHKRLTSDWGHRHWRCKERLHLDASRSSGREEEDKTDWMGMLLVCKQMYLEVMKSILEYHVFLCSDLTSVYWFFVLRRPPLLRNIRYVDINFAARSYEYLGFLVSGGTEQATKTIPLLAILTSLEQTKCLHDLRISFDVLDTDYRTRVDTIEESLLSNFSTIKVLKIFIVETPGIHTEEHVAGNRGSLAKYPFSIQRRPIVRYTLVNTVPPLSRRVHRAGNWKPAVISKRIR</sequence>
<dbReference type="PANTHER" id="PTHR38790">
    <property type="entry name" value="2EXR DOMAIN-CONTAINING PROTEIN-RELATED"/>
    <property type="match status" value="1"/>
</dbReference>
<dbReference type="OrthoDB" id="4757095at2759"/>
<evidence type="ECO:0000259" key="1">
    <source>
        <dbReference type="Pfam" id="PF24864"/>
    </source>
</evidence>
<evidence type="ECO:0000313" key="3">
    <source>
        <dbReference type="Proteomes" id="UP000758603"/>
    </source>
</evidence>
<dbReference type="InterPro" id="IPR056632">
    <property type="entry name" value="DUF7730"/>
</dbReference>
<name>A0A9P8UZ47_9PEZI</name>
<dbReference type="AlphaFoldDB" id="A0A9P8UZ47"/>
<feature type="domain" description="DUF7730" evidence="1">
    <location>
        <begin position="45"/>
        <end position="298"/>
    </location>
</feature>
<organism evidence="2 3">
    <name type="scientific">Truncatella angustata</name>
    <dbReference type="NCBI Taxonomy" id="152316"/>
    <lineage>
        <taxon>Eukaryota</taxon>
        <taxon>Fungi</taxon>
        <taxon>Dikarya</taxon>
        <taxon>Ascomycota</taxon>
        <taxon>Pezizomycotina</taxon>
        <taxon>Sordariomycetes</taxon>
        <taxon>Xylariomycetidae</taxon>
        <taxon>Amphisphaeriales</taxon>
        <taxon>Sporocadaceae</taxon>
        <taxon>Truncatella</taxon>
    </lineage>
</organism>
<dbReference type="Proteomes" id="UP000758603">
    <property type="component" value="Unassembled WGS sequence"/>
</dbReference>
<reference evidence="2" key="1">
    <citation type="journal article" date="2021" name="Nat. Commun.">
        <title>Genetic determinants of endophytism in the Arabidopsis root mycobiome.</title>
        <authorList>
            <person name="Mesny F."/>
            <person name="Miyauchi S."/>
            <person name="Thiergart T."/>
            <person name="Pickel B."/>
            <person name="Atanasova L."/>
            <person name="Karlsson M."/>
            <person name="Huettel B."/>
            <person name="Barry K.W."/>
            <person name="Haridas S."/>
            <person name="Chen C."/>
            <person name="Bauer D."/>
            <person name="Andreopoulos W."/>
            <person name="Pangilinan J."/>
            <person name="LaButti K."/>
            <person name="Riley R."/>
            <person name="Lipzen A."/>
            <person name="Clum A."/>
            <person name="Drula E."/>
            <person name="Henrissat B."/>
            <person name="Kohler A."/>
            <person name="Grigoriev I.V."/>
            <person name="Martin F.M."/>
            <person name="Hacquard S."/>
        </authorList>
    </citation>
    <scope>NUCLEOTIDE SEQUENCE</scope>
    <source>
        <strain evidence="2">MPI-SDFR-AT-0073</strain>
    </source>
</reference>
<evidence type="ECO:0000313" key="2">
    <source>
        <dbReference type="EMBL" id="KAH6660765.1"/>
    </source>
</evidence>
<dbReference type="GeneID" id="70134925"/>
<dbReference type="Pfam" id="PF24864">
    <property type="entry name" value="DUF7730"/>
    <property type="match status" value="1"/>
</dbReference>
<gene>
    <name evidence="2" type="ORF">BKA67DRAFT_64995</name>
</gene>
<keyword evidence="3" id="KW-1185">Reference proteome</keyword>
<proteinExistence type="predicted"/>